<feature type="domain" description="Major facilitator superfamily (MFS) profile" evidence="5">
    <location>
        <begin position="1"/>
        <end position="408"/>
    </location>
</feature>
<organism evidence="6 7">
    <name type="scientific">Yersinia frederiksenii</name>
    <dbReference type="NCBI Taxonomy" id="29484"/>
    <lineage>
        <taxon>Bacteria</taxon>
        <taxon>Pseudomonadati</taxon>
        <taxon>Pseudomonadota</taxon>
        <taxon>Gammaproteobacteria</taxon>
        <taxon>Enterobacterales</taxon>
        <taxon>Yersiniaceae</taxon>
        <taxon>Yersinia</taxon>
    </lineage>
</organism>
<keyword evidence="3 4" id="KW-0472">Membrane</keyword>
<feature type="transmembrane region" description="Helical" evidence="4">
    <location>
        <begin position="92"/>
        <end position="113"/>
    </location>
</feature>
<accession>A0AAI9ELC2</accession>
<feature type="transmembrane region" description="Helical" evidence="4">
    <location>
        <begin position="355"/>
        <end position="376"/>
    </location>
</feature>
<evidence type="ECO:0000256" key="4">
    <source>
        <dbReference type="SAM" id="Phobius"/>
    </source>
</evidence>
<feature type="transmembrane region" description="Helical" evidence="4">
    <location>
        <begin position="270"/>
        <end position="289"/>
    </location>
</feature>
<evidence type="ECO:0000256" key="3">
    <source>
        <dbReference type="ARBA" id="ARBA00023136"/>
    </source>
</evidence>
<feature type="transmembrane region" description="Helical" evidence="4">
    <location>
        <begin position="133"/>
        <end position="151"/>
    </location>
</feature>
<reference evidence="6 7" key="1">
    <citation type="submission" date="2015-03" db="EMBL/GenBank/DDBJ databases">
        <authorList>
            <consortium name="Pathogen Informatics"/>
            <person name="Murphy D."/>
        </authorList>
    </citation>
    <scope>NUCLEOTIDE SEQUENCE [LARGE SCALE GENOMIC DNA]</scope>
    <source>
        <strain evidence="6 7">3400/83</strain>
    </source>
</reference>
<dbReference type="PANTHER" id="PTHR23546">
    <property type="entry name" value="TRANSPORT PROTEIN"/>
    <property type="match status" value="1"/>
</dbReference>
<evidence type="ECO:0000259" key="5">
    <source>
        <dbReference type="PROSITE" id="PS50850"/>
    </source>
</evidence>
<dbReference type="InterPro" id="IPR036259">
    <property type="entry name" value="MFS_trans_sf"/>
</dbReference>
<proteinExistence type="predicted"/>
<dbReference type="Pfam" id="PF07690">
    <property type="entry name" value="MFS_1"/>
    <property type="match status" value="1"/>
</dbReference>
<dbReference type="Gene3D" id="1.20.1250.20">
    <property type="entry name" value="MFS general substrate transporter like domains"/>
    <property type="match status" value="1"/>
</dbReference>
<feature type="transmembrane region" description="Helical" evidence="4">
    <location>
        <begin position="231"/>
        <end position="250"/>
    </location>
</feature>
<keyword evidence="1 4" id="KW-0812">Transmembrane</keyword>
<evidence type="ECO:0000256" key="2">
    <source>
        <dbReference type="ARBA" id="ARBA00022989"/>
    </source>
</evidence>
<evidence type="ECO:0000313" key="6">
    <source>
        <dbReference type="EMBL" id="CFQ84422.1"/>
    </source>
</evidence>
<dbReference type="EMBL" id="CGCB01000001">
    <property type="protein sequence ID" value="CFQ84422.1"/>
    <property type="molecule type" value="Genomic_DNA"/>
</dbReference>
<dbReference type="InterPro" id="IPR020846">
    <property type="entry name" value="MFS_dom"/>
</dbReference>
<feature type="transmembrane region" description="Helical" evidence="4">
    <location>
        <begin position="296"/>
        <end position="314"/>
    </location>
</feature>
<dbReference type="PROSITE" id="PS50850">
    <property type="entry name" value="MFS"/>
    <property type="match status" value="1"/>
</dbReference>
<sequence>MLLTISLLFMRISSQPNTGSNLRLSSNWPLAFCAGLLGIGQNGLLVVLPILVSKTHLSLSVWAGLLTLGSMLFLVGSPWWGRQSEIRGCKFVVIMALAGYLLSFALLALAVWGLATGWLTEMIGLGGLVVARIIYGLTVSGMVPACQTWALQRAGYEQRMAALATISSGLSCGRLLGPLCAAAALLIHPMAPLWLMAISPLIALIVVSFQYNDPPLPPMAHQQNRLRINMLPYLICALLLAATVSLMQLGLAPHLSLLFSDSATAVSQHVAILLSVAAGCTLLAQFLVVRPQRFTAPQLLLMAAILMVLGLGLMCAQPLLLFYAGCALASFGAAMATPGYQLMLNDKLSTGKGSGVIATSHTLGYGMSALMVPIVAKLYGESYLIAAALLMAVLLSAISGWLWCQHQETVHSAGE</sequence>
<protein>
    <submittedName>
        <fullName evidence="6">Major facilitator transporter</fullName>
    </submittedName>
</protein>
<keyword evidence="2 4" id="KW-1133">Transmembrane helix</keyword>
<dbReference type="InterPro" id="IPR011701">
    <property type="entry name" value="MFS"/>
</dbReference>
<evidence type="ECO:0000256" key="1">
    <source>
        <dbReference type="ARBA" id="ARBA00022692"/>
    </source>
</evidence>
<feature type="transmembrane region" description="Helical" evidence="4">
    <location>
        <begin position="320"/>
        <end position="343"/>
    </location>
</feature>
<evidence type="ECO:0000313" key="7">
    <source>
        <dbReference type="Proteomes" id="UP000046784"/>
    </source>
</evidence>
<feature type="transmembrane region" description="Helical" evidence="4">
    <location>
        <begin position="59"/>
        <end position="80"/>
    </location>
</feature>
<gene>
    <name evidence="6" type="ORF">ERS008524_00236</name>
</gene>
<dbReference type="AlphaFoldDB" id="A0AAI9ELC2"/>
<name>A0AAI9ELC2_YERFR</name>
<dbReference type="SUPFAM" id="SSF103473">
    <property type="entry name" value="MFS general substrate transporter"/>
    <property type="match status" value="1"/>
</dbReference>
<dbReference type="GO" id="GO:0022857">
    <property type="term" value="F:transmembrane transporter activity"/>
    <property type="evidence" value="ECO:0007669"/>
    <property type="project" value="InterPro"/>
</dbReference>
<feature type="transmembrane region" description="Helical" evidence="4">
    <location>
        <begin position="193"/>
        <end position="211"/>
    </location>
</feature>
<dbReference type="Proteomes" id="UP000046784">
    <property type="component" value="Unassembled WGS sequence"/>
</dbReference>
<feature type="transmembrane region" description="Helical" evidence="4">
    <location>
        <begin position="382"/>
        <end position="404"/>
    </location>
</feature>
<feature type="transmembrane region" description="Helical" evidence="4">
    <location>
        <begin position="163"/>
        <end position="187"/>
    </location>
</feature>
<comment type="caution">
    <text evidence="6">The sequence shown here is derived from an EMBL/GenBank/DDBJ whole genome shotgun (WGS) entry which is preliminary data.</text>
</comment>
<dbReference type="PANTHER" id="PTHR23546:SF1">
    <property type="entry name" value="MEMBRANE PROTEIN"/>
    <property type="match status" value="1"/>
</dbReference>